<proteinExistence type="predicted"/>
<dbReference type="InterPro" id="IPR027417">
    <property type="entry name" value="P-loop_NTPase"/>
</dbReference>
<dbReference type="Gene3D" id="3.40.50.300">
    <property type="entry name" value="P-loop containing nucleotide triphosphate hydrolases"/>
    <property type="match status" value="1"/>
</dbReference>
<feature type="region of interest" description="Disordered" evidence="1">
    <location>
        <begin position="167"/>
        <end position="187"/>
    </location>
</feature>
<reference evidence="3 4" key="1">
    <citation type="submission" date="2016-10" db="EMBL/GenBank/DDBJ databases">
        <authorList>
            <person name="de Groot N.N."/>
        </authorList>
    </citation>
    <scope>NUCLEOTIDE SEQUENCE [LARGE SCALE GENOMIC DNA]</scope>
    <source>
        <strain evidence="3 4">DSM 25294</strain>
    </source>
</reference>
<dbReference type="Pfam" id="PF01926">
    <property type="entry name" value="MMR_HSR1"/>
    <property type="match status" value="1"/>
</dbReference>
<evidence type="ECO:0000256" key="1">
    <source>
        <dbReference type="SAM" id="MobiDB-lite"/>
    </source>
</evidence>
<evidence type="ECO:0000313" key="4">
    <source>
        <dbReference type="Proteomes" id="UP000199382"/>
    </source>
</evidence>
<dbReference type="RefSeq" id="WP_244520902.1">
    <property type="nucleotide sequence ID" value="NZ_FNEK01000133.1"/>
</dbReference>
<organism evidence="3 4">
    <name type="scientific">Aliiruegeria lutimaris</name>
    <dbReference type="NCBI Taxonomy" id="571298"/>
    <lineage>
        <taxon>Bacteria</taxon>
        <taxon>Pseudomonadati</taxon>
        <taxon>Pseudomonadota</taxon>
        <taxon>Alphaproteobacteria</taxon>
        <taxon>Rhodobacterales</taxon>
        <taxon>Roseobacteraceae</taxon>
        <taxon>Aliiruegeria</taxon>
    </lineage>
</organism>
<dbReference type="InterPro" id="IPR006073">
    <property type="entry name" value="GTP-bd"/>
</dbReference>
<evidence type="ECO:0000313" key="3">
    <source>
        <dbReference type="EMBL" id="SDL93133.1"/>
    </source>
</evidence>
<dbReference type="CDD" id="cd00882">
    <property type="entry name" value="Ras_like_GTPase"/>
    <property type="match status" value="1"/>
</dbReference>
<protein>
    <submittedName>
        <fullName evidence="3">50S ribosome-binding GTPase</fullName>
    </submittedName>
</protein>
<evidence type="ECO:0000259" key="2">
    <source>
        <dbReference type="Pfam" id="PF01926"/>
    </source>
</evidence>
<sequence>MEFDFSNWKAGSSTRSPKSDAGIWEAVQSVRPVIWLLGKTGAGKTSLVSALTGLDTLEIGNGFVSCTKQSMSFDYPHDSPLFRFLDTRGLGEVGYDPHEDIAQCAGRSHALLVVARKDDPVQGEIAEVLADILAESPQTPVGVVHTGADLIDNDQERQRARLSNQKTFEKAAKTDLPSAQASLGKDPDTSEVLDLLSQWLPLVAYSKLREDGRDAESFAFKGARPMILKFATAAGAVDVAPAVGLIGVPAIQGTMLSVVRVFQRG</sequence>
<dbReference type="EMBL" id="FNEK01000133">
    <property type="protein sequence ID" value="SDL93133.1"/>
    <property type="molecule type" value="Genomic_DNA"/>
</dbReference>
<dbReference type="STRING" id="571298.SAMN04488026_11339"/>
<accession>A0A1G9P3K6</accession>
<dbReference type="AlphaFoldDB" id="A0A1G9P3K6"/>
<dbReference type="SUPFAM" id="SSF52540">
    <property type="entry name" value="P-loop containing nucleoside triphosphate hydrolases"/>
    <property type="match status" value="1"/>
</dbReference>
<gene>
    <name evidence="3" type="ORF">SAMN04488026_11339</name>
</gene>
<dbReference type="GO" id="GO:0005525">
    <property type="term" value="F:GTP binding"/>
    <property type="evidence" value="ECO:0007669"/>
    <property type="project" value="InterPro"/>
</dbReference>
<keyword evidence="4" id="KW-1185">Reference proteome</keyword>
<name>A0A1G9P3K6_9RHOB</name>
<dbReference type="Proteomes" id="UP000199382">
    <property type="component" value="Unassembled WGS sequence"/>
</dbReference>
<feature type="domain" description="G" evidence="2">
    <location>
        <begin position="34"/>
        <end position="130"/>
    </location>
</feature>